<dbReference type="InterPro" id="IPR006015">
    <property type="entry name" value="Universal_stress_UspA"/>
</dbReference>
<name>A0ABP3FMF3_9ACTN</name>
<evidence type="ECO:0000313" key="3">
    <source>
        <dbReference type="EMBL" id="GAA0319597.1"/>
    </source>
</evidence>
<dbReference type="SUPFAM" id="SSF52402">
    <property type="entry name" value="Adenine nucleotide alpha hydrolases-like"/>
    <property type="match status" value="1"/>
</dbReference>
<dbReference type="Gene3D" id="3.40.50.620">
    <property type="entry name" value="HUPs"/>
    <property type="match status" value="1"/>
</dbReference>
<feature type="domain" description="UspA" evidence="2">
    <location>
        <begin position="13"/>
        <end position="148"/>
    </location>
</feature>
<dbReference type="Proteomes" id="UP001501822">
    <property type="component" value="Unassembled WGS sequence"/>
</dbReference>
<dbReference type="EMBL" id="BAAABM010000007">
    <property type="protein sequence ID" value="GAA0319597.1"/>
    <property type="molecule type" value="Genomic_DNA"/>
</dbReference>
<dbReference type="PANTHER" id="PTHR46553">
    <property type="entry name" value="ADENINE NUCLEOTIDE ALPHA HYDROLASES-LIKE SUPERFAMILY PROTEIN"/>
    <property type="match status" value="1"/>
</dbReference>
<proteinExistence type="inferred from homology"/>
<comment type="similarity">
    <text evidence="1">Belongs to the universal stress protein A family.</text>
</comment>
<dbReference type="CDD" id="cd23659">
    <property type="entry name" value="USP_At3g01520-like"/>
    <property type="match status" value="1"/>
</dbReference>
<reference evidence="4" key="1">
    <citation type="journal article" date="2019" name="Int. J. Syst. Evol. Microbiol.">
        <title>The Global Catalogue of Microorganisms (GCM) 10K type strain sequencing project: providing services to taxonomists for standard genome sequencing and annotation.</title>
        <authorList>
            <consortium name="The Broad Institute Genomics Platform"/>
            <consortium name="The Broad Institute Genome Sequencing Center for Infectious Disease"/>
            <person name="Wu L."/>
            <person name="Ma J."/>
        </authorList>
    </citation>
    <scope>NUCLEOTIDE SEQUENCE [LARGE SCALE GENOMIC DNA]</scope>
    <source>
        <strain evidence="4">JCM 3146</strain>
    </source>
</reference>
<dbReference type="InterPro" id="IPR014729">
    <property type="entry name" value="Rossmann-like_a/b/a_fold"/>
</dbReference>
<dbReference type="InterPro" id="IPR006016">
    <property type="entry name" value="UspA"/>
</dbReference>
<dbReference type="PANTHER" id="PTHR46553:SF3">
    <property type="entry name" value="ADENINE NUCLEOTIDE ALPHA HYDROLASES-LIKE SUPERFAMILY PROTEIN"/>
    <property type="match status" value="1"/>
</dbReference>
<keyword evidence="4" id="KW-1185">Reference proteome</keyword>
<dbReference type="Pfam" id="PF00582">
    <property type="entry name" value="Usp"/>
    <property type="match status" value="1"/>
</dbReference>
<evidence type="ECO:0000256" key="1">
    <source>
        <dbReference type="ARBA" id="ARBA00008791"/>
    </source>
</evidence>
<organism evidence="3 4">
    <name type="scientific">Actinoallomurus spadix</name>
    <dbReference type="NCBI Taxonomy" id="79912"/>
    <lineage>
        <taxon>Bacteria</taxon>
        <taxon>Bacillati</taxon>
        <taxon>Actinomycetota</taxon>
        <taxon>Actinomycetes</taxon>
        <taxon>Streptosporangiales</taxon>
        <taxon>Thermomonosporaceae</taxon>
        <taxon>Actinoallomurus</taxon>
    </lineage>
</organism>
<sequence length="161" mass="17122">MTGDAPSNGEPAPILVGIDESPARTAALRWAVDQARRQGSRLRVVHAWELGPGEAAVLSHDEREQRRKAVVAGCRASIEEVLSRCAPDVAADIEILEGPAGPVLVELARNASLLVLATHDRPGRRRLTAQSVGHYCLSYASCPVVMVPGKPPDDEPPAPES</sequence>
<accession>A0ABP3FMF3</accession>
<evidence type="ECO:0000259" key="2">
    <source>
        <dbReference type="Pfam" id="PF00582"/>
    </source>
</evidence>
<protein>
    <submittedName>
        <fullName evidence="3">Universal stress protein</fullName>
    </submittedName>
</protein>
<comment type="caution">
    <text evidence="3">The sequence shown here is derived from an EMBL/GenBank/DDBJ whole genome shotgun (WGS) entry which is preliminary data.</text>
</comment>
<evidence type="ECO:0000313" key="4">
    <source>
        <dbReference type="Proteomes" id="UP001501822"/>
    </source>
</evidence>
<dbReference type="PRINTS" id="PR01438">
    <property type="entry name" value="UNVRSLSTRESS"/>
</dbReference>
<gene>
    <name evidence="3" type="ORF">GCM10010151_06640</name>
</gene>
<dbReference type="RefSeq" id="WP_252800213.1">
    <property type="nucleotide sequence ID" value="NZ_BAAABM010000007.1"/>
</dbReference>